<dbReference type="EMBL" id="JAUYZG010000025">
    <property type="protein sequence ID" value="KAK2867450.1"/>
    <property type="molecule type" value="Genomic_DNA"/>
</dbReference>
<name>A0AA88THX8_9TELE</name>
<evidence type="ECO:0000313" key="2">
    <source>
        <dbReference type="Proteomes" id="UP001187343"/>
    </source>
</evidence>
<gene>
    <name evidence="1" type="ORF">Q8A67_025567</name>
</gene>
<keyword evidence="2" id="KW-1185">Reference proteome</keyword>
<comment type="caution">
    <text evidence="1">The sequence shown here is derived from an EMBL/GenBank/DDBJ whole genome shotgun (WGS) entry which is preliminary data.</text>
</comment>
<proteinExistence type="predicted"/>
<dbReference type="AlphaFoldDB" id="A0AA88THX8"/>
<dbReference type="Proteomes" id="UP001187343">
    <property type="component" value="Unassembled WGS sequence"/>
</dbReference>
<evidence type="ECO:0000313" key="1">
    <source>
        <dbReference type="EMBL" id="KAK2867450.1"/>
    </source>
</evidence>
<sequence length="71" mass="7865">MLVHFTKKYCGAANARVDNQSWLLARISRTRSKALLSAGEQSLKTRTPRDAGVRSSSGISWTSWFLGPVQL</sequence>
<reference evidence="1" key="1">
    <citation type="submission" date="2023-08" db="EMBL/GenBank/DDBJ databases">
        <title>Chromosome-level Genome Assembly of mud carp (Cirrhinus molitorella).</title>
        <authorList>
            <person name="Liu H."/>
        </authorList>
    </citation>
    <scope>NUCLEOTIDE SEQUENCE</scope>
    <source>
        <strain evidence="1">Prfri</strain>
        <tissue evidence="1">Muscle</tissue>
    </source>
</reference>
<organism evidence="1 2">
    <name type="scientific">Cirrhinus molitorella</name>
    <name type="common">mud carp</name>
    <dbReference type="NCBI Taxonomy" id="172907"/>
    <lineage>
        <taxon>Eukaryota</taxon>
        <taxon>Metazoa</taxon>
        <taxon>Chordata</taxon>
        <taxon>Craniata</taxon>
        <taxon>Vertebrata</taxon>
        <taxon>Euteleostomi</taxon>
        <taxon>Actinopterygii</taxon>
        <taxon>Neopterygii</taxon>
        <taxon>Teleostei</taxon>
        <taxon>Ostariophysi</taxon>
        <taxon>Cypriniformes</taxon>
        <taxon>Cyprinidae</taxon>
        <taxon>Labeoninae</taxon>
        <taxon>Labeonini</taxon>
        <taxon>Cirrhinus</taxon>
    </lineage>
</organism>
<protein>
    <submittedName>
        <fullName evidence="1">Uncharacterized protein</fullName>
    </submittedName>
</protein>
<accession>A0AA88THX8</accession>